<dbReference type="Gene3D" id="1.10.3720.10">
    <property type="entry name" value="MetI-like"/>
    <property type="match status" value="1"/>
</dbReference>
<dbReference type="OrthoDB" id="9778910at2"/>
<dbReference type="GO" id="GO:0055085">
    <property type="term" value="P:transmembrane transport"/>
    <property type="evidence" value="ECO:0007669"/>
    <property type="project" value="InterPro"/>
</dbReference>
<comment type="subcellular location">
    <subcellularLocation>
        <location evidence="1 7">Cell membrane</location>
        <topology evidence="1 7">Multi-pass membrane protein</topology>
    </subcellularLocation>
</comment>
<evidence type="ECO:0000256" key="3">
    <source>
        <dbReference type="ARBA" id="ARBA00022475"/>
    </source>
</evidence>
<dbReference type="Pfam" id="PF19300">
    <property type="entry name" value="BPD_transp_1_N"/>
    <property type="match status" value="1"/>
</dbReference>
<evidence type="ECO:0000256" key="6">
    <source>
        <dbReference type="ARBA" id="ARBA00023136"/>
    </source>
</evidence>
<evidence type="ECO:0000256" key="7">
    <source>
        <dbReference type="RuleBase" id="RU363032"/>
    </source>
</evidence>
<feature type="domain" description="ABC transmembrane type-1" evidence="8">
    <location>
        <begin position="103"/>
        <end position="310"/>
    </location>
</feature>
<dbReference type="InterPro" id="IPR000515">
    <property type="entry name" value="MetI-like"/>
</dbReference>
<comment type="caution">
    <text evidence="9">The sequence shown here is derived from an EMBL/GenBank/DDBJ whole genome shotgun (WGS) entry which is preliminary data.</text>
</comment>
<feature type="transmembrane region" description="Helical" evidence="7">
    <location>
        <begin position="289"/>
        <end position="310"/>
    </location>
</feature>
<evidence type="ECO:0000313" key="9">
    <source>
        <dbReference type="EMBL" id="PKZ41181.1"/>
    </source>
</evidence>
<proteinExistence type="inferred from homology"/>
<comment type="similarity">
    <text evidence="7">Belongs to the binding-protein-dependent transport system permease family.</text>
</comment>
<organism evidence="9 10">
    <name type="scientific">Kytococcus schroeteri</name>
    <dbReference type="NCBI Taxonomy" id="138300"/>
    <lineage>
        <taxon>Bacteria</taxon>
        <taxon>Bacillati</taxon>
        <taxon>Actinomycetota</taxon>
        <taxon>Actinomycetes</taxon>
        <taxon>Micrococcales</taxon>
        <taxon>Kytococcaceae</taxon>
        <taxon>Kytococcus</taxon>
    </lineage>
</organism>
<name>A0A2I1P999_9MICO</name>
<feature type="transmembrane region" description="Helical" evidence="7">
    <location>
        <begin position="103"/>
        <end position="130"/>
    </location>
</feature>
<dbReference type="EMBL" id="PKIZ01000017">
    <property type="protein sequence ID" value="PKZ41181.1"/>
    <property type="molecule type" value="Genomic_DNA"/>
</dbReference>
<protein>
    <submittedName>
        <fullName evidence="9">ABC transporter permease</fullName>
    </submittedName>
</protein>
<evidence type="ECO:0000256" key="2">
    <source>
        <dbReference type="ARBA" id="ARBA00022448"/>
    </source>
</evidence>
<keyword evidence="10" id="KW-1185">Reference proteome</keyword>
<keyword evidence="5 7" id="KW-1133">Transmembrane helix</keyword>
<dbReference type="CDD" id="cd06261">
    <property type="entry name" value="TM_PBP2"/>
    <property type="match status" value="1"/>
</dbReference>
<dbReference type="PANTHER" id="PTHR43163">
    <property type="entry name" value="DIPEPTIDE TRANSPORT SYSTEM PERMEASE PROTEIN DPPB-RELATED"/>
    <property type="match status" value="1"/>
</dbReference>
<feature type="transmembrane region" description="Helical" evidence="7">
    <location>
        <begin position="150"/>
        <end position="170"/>
    </location>
</feature>
<evidence type="ECO:0000256" key="5">
    <source>
        <dbReference type="ARBA" id="ARBA00022989"/>
    </source>
</evidence>
<keyword evidence="3" id="KW-1003">Cell membrane</keyword>
<reference evidence="9 10" key="1">
    <citation type="submission" date="2017-12" db="EMBL/GenBank/DDBJ databases">
        <title>Phylogenetic diversity of female urinary microbiome.</title>
        <authorList>
            <person name="Thomas-White K."/>
            <person name="Wolfe A.J."/>
        </authorList>
    </citation>
    <scope>NUCLEOTIDE SEQUENCE [LARGE SCALE GENOMIC DNA]</scope>
    <source>
        <strain evidence="9 10">UMB1298</strain>
    </source>
</reference>
<dbReference type="InterPro" id="IPR035906">
    <property type="entry name" value="MetI-like_sf"/>
</dbReference>
<dbReference type="InterPro" id="IPR045621">
    <property type="entry name" value="BPD_transp_1_N"/>
</dbReference>
<evidence type="ECO:0000313" key="10">
    <source>
        <dbReference type="Proteomes" id="UP000234206"/>
    </source>
</evidence>
<accession>A0A2I1P999</accession>
<dbReference type="Pfam" id="PF00528">
    <property type="entry name" value="BPD_transp_1"/>
    <property type="match status" value="1"/>
</dbReference>
<sequence length="325" mass="34479">MTLSRIGRMTVRRLAWSVPVVVLVSLAVFALAAASPLDPLEAMLGDRYQRLTPEQRAQIGHASGMDAPWWQAWWWWLGDLLQGDLGFSHVFRQPVAEVLAQRVGWTVLLTVPALLLALLLGVVGGVAAGLRPRSWWARTVAGVAMVLQALPPYVLALVGVLLLSVTWGLLPTGGMGRPGEAVTASGLVRHAVLPVTVLALSQVPWLLLAARESVVETAASDAVRGARARGLSPRTVRRGHVVPAALVPVATLVGLRLPELVVGAVIVEEVFAWPGVANALVQAALQLDFPLLAALTTLTTVLVLVGSWAADALHLALDPRVEIDA</sequence>
<keyword evidence="2 7" id="KW-0813">Transport</keyword>
<evidence type="ECO:0000259" key="8">
    <source>
        <dbReference type="PROSITE" id="PS50928"/>
    </source>
</evidence>
<dbReference type="PANTHER" id="PTHR43163:SF9">
    <property type="entry name" value="ABC TRANSPORTER PERMEASE PROTEIN"/>
    <property type="match status" value="1"/>
</dbReference>
<keyword evidence="6 7" id="KW-0472">Membrane</keyword>
<dbReference type="RefSeq" id="WP_101849898.1">
    <property type="nucleotide sequence ID" value="NZ_PKIZ01000017.1"/>
</dbReference>
<keyword evidence="4 7" id="KW-0812">Transmembrane</keyword>
<evidence type="ECO:0000256" key="4">
    <source>
        <dbReference type="ARBA" id="ARBA00022692"/>
    </source>
</evidence>
<dbReference type="GO" id="GO:0005886">
    <property type="term" value="C:plasma membrane"/>
    <property type="evidence" value="ECO:0007669"/>
    <property type="project" value="UniProtKB-SubCell"/>
</dbReference>
<dbReference type="Proteomes" id="UP000234206">
    <property type="component" value="Unassembled WGS sequence"/>
</dbReference>
<gene>
    <name evidence="9" type="ORF">CYJ76_08995</name>
</gene>
<evidence type="ECO:0000256" key="1">
    <source>
        <dbReference type="ARBA" id="ARBA00004651"/>
    </source>
</evidence>
<feature type="transmembrane region" description="Helical" evidence="7">
    <location>
        <begin position="191"/>
        <end position="210"/>
    </location>
</feature>
<dbReference type="PROSITE" id="PS50928">
    <property type="entry name" value="ABC_TM1"/>
    <property type="match status" value="1"/>
</dbReference>
<dbReference type="AlphaFoldDB" id="A0A2I1P999"/>
<dbReference type="SUPFAM" id="SSF161098">
    <property type="entry name" value="MetI-like"/>
    <property type="match status" value="1"/>
</dbReference>